<gene>
    <name evidence="1" type="ORF">SHKM778_05540</name>
</gene>
<accession>A0AAT9H9W6</accession>
<organism evidence="1">
    <name type="scientific">Streptomyces haneummycinicus</name>
    <dbReference type="NCBI Taxonomy" id="3074435"/>
    <lineage>
        <taxon>Bacteria</taxon>
        <taxon>Bacillati</taxon>
        <taxon>Actinomycetota</taxon>
        <taxon>Actinomycetes</taxon>
        <taxon>Kitasatosporales</taxon>
        <taxon>Streptomycetaceae</taxon>
        <taxon>Streptomyces</taxon>
    </lineage>
</organism>
<sequence>MTTSGAADEVTHTTRAHSFNAAAAQYAASRPSYPPALFDTVEALTGRPSPAPGSWTSAPVRA</sequence>
<protein>
    <recommendedName>
        <fullName evidence="2">SAM-dependent methyltransferase</fullName>
    </recommendedName>
</protein>
<name>A0AAT9H9W6_9ACTN</name>
<evidence type="ECO:0008006" key="2">
    <source>
        <dbReference type="Google" id="ProtNLM"/>
    </source>
</evidence>
<dbReference type="AlphaFoldDB" id="A0AAT9H9W6"/>
<dbReference type="EMBL" id="AP035768">
    <property type="protein sequence ID" value="BFO14166.1"/>
    <property type="molecule type" value="Genomic_DNA"/>
</dbReference>
<reference evidence="1" key="2">
    <citation type="submission" date="2024-07" db="EMBL/GenBank/DDBJ databases">
        <title>Streptomyces haneummycinica sp. nov., a new antibiotic-producing actinobacterium isolated from marine sediment.</title>
        <authorList>
            <person name="Uemura M."/>
            <person name="Hamada M."/>
            <person name="Hirano S."/>
            <person name="Kobayashi K."/>
            <person name="Ohshiro T."/>
            <person name="Kobayashi T."/>
            <person name="Terahara T."/>
        </authorList>
    </citation>
    <scope>NUCLEOTIDE SEQUENCE</scope>
    <source>
        <strain evidence="1">KM77-8</strain>
    </source>
</reference>
<evidence type="ECO:0000313" key="1">
    <source>
        <dbReference type="EMBL" id="BFO14166.1"/>
    </source>
</evidence>
<reference evidence="1" key="1">
    <citation type="submission" date="2024-06" db="EMBL/GenBank/DDBJ databases">
        <authorList>
            <consortium name="consrtm"/>
            <person name="Uemura M."/>
            <person name="Terahara T."/>
        </authorList>
    </citation>
    <scope>NUCLEOTIDE SEQUENCE</scope>
    <source>
        <strain evidence="1">KM77-8</strain>
    </source>
</reference>
<proteinExistence type="predicted"/>